<comment type="caution">
    <text evidence="2">The sequence shown here is derived from an EMBL/GenBank/DDBJ whole genome shotgun (WGS) entry which is preliminary data.</text>
</comment>
<dbReference type="Proteomes" id="UP000655751">
    <property type="component" value="Unassembled WGS sequence"/>
</dbReference>
<accession>A0A931I8T6</accession>
<dbReference type="InterPro" id="IPR036457">
    <property type="entry name" value="PPM-type-like_dom_sf"/>
</dbReference>
<evidence type="ECO:0000259" key="1">
    <source>
        <dbReference type="Pfam" id="PF13672"/>
    </source>
</evidence>
<proteinExistence type="predicted"/>
<gene>
    <name evidence="2" type="ORF">IT779_06660</name>
</gene>
<reference evidence="2" key="1">
    <citation type="submission" date="2020-11" db="EMBL/GenBank/DDBJ databases">
        <title>Nocardia NEAU-351.nov., a novel actinomycete isolated from the cow dung.</title>
        <authorList>
            <person name="Zhang X."/>
        </authorList>
    </citation>
    <scope>NUCLEOTIDE SEQUENCE</scope>
    <source>
        <strain evidence="2">NEAU-351</strain>
    </source>
</reference>
<name>A0A931I8T6_9NOCA</name>
<dbReference type="SUPFAM" id="SSF81606">
    <property type="entry name" value="PP2C-like"/>
    <property type="match status" value="1"/>
</dbReference>
<dbReference type="AlphaFoldDB" id="A0A931I8T6"/>
<dbReference type="Pfam" id="PF13672">
    <property type="entry name" value="PP2C_2"/>
    <property type="match status" value="1"/>
</dbReference>
<keyword evidence="3" id="KW-1185">Reference proteome</keyword>
<dbReference type="RefSeq" id="WP_196148265.1">
    <property type="nucleotide sequence ID" value="NZ_JADMLG010000002.1"/>
</dbReference>
<dbReference type="InterPro" id="IPR001932">
    <property type="entry name" value="PPM-type_phosphatase-like_dom"/>
</dbReference>
<protein>
    <submittedName>
        <fullName evidence="2">Protein phosphatase 2C domain-containing protein</fullName>
    </submittedName>
</protein>
<dbReference type="EMBL" id="JADMLG010000002">
    <property type="protein sequence ID" value="MBH0775965.1"/>
    <property type="molecule type" value="Genomic_DNA"/>
</dbReference>
<evidence type="ECO:0000313" key="2">
    <source>
        <dbReference type="EMBL" id="MBH0775965.1"/>
    </source>
</evidence>
<sequence>MTGKDTVWTTVSASVRGPSHVQDNLRNQDNCLVRPITAQCTFFAVADGAGSYSRAEEGSKFAVTTAYQAAEQVFKDRMPQNPSEWSVATKEFANACLHRFDDRVADFATQQLAHFPAESVQDIRESLSTTLLAVVARPPFFVYFSIGDCFLVLDRDRGGPRLAVTARDRENNGVATFLTSPERDADLQSGYLVDRRVTGLALCSDGLIDALLTVGATADGELHYQAPAEFRRYFEYFGRTAIPESQLANMLDSPTFAETSSDDKTIALAVRLPKHTQDGPYETQVR</sequence>
<dbReference type="Gene3D" id="3.60.40.10">
    <property type="entry name" value="PPM-type phosphatase domain"/>
    <property type="match status" value="1"/>
</dbReference>
<feature type="domain" description="PPM-type phosphatase" evidence="1">
    <location>
        <begin position="16"/>
        <end position="251"/>
    </location>
</feature>
<evidence type="ECO:0000313" key="3">
    <source>
        <dbReference type="Proteomes" id="UP000655751"/>
    </source>
</evidence>
<organism evidence="2 3">
    <name type="scientific">Nocardia bovistercoris</name>
    <dbReference type="NCBI Taxonomy" id="2785916"/>
    <lineage>
        <taxon>Bacteria</taxon>
        <taxon>Bacillati</taxon>
        <taxon>Actinomycetota</taxon>
        <taxon>Actinomycetes</taxon>
        <taxon>Mycobacteriales</taxon>
        <taxon>Nocardiaceae</taxon>
        <taxon>Nocardia</taxon>
    </lineage>
</organism>